<evidence type="ECO:0000313" key="2">
    <source>
        <dbReference type="EMBL" id="TWW53838.1"/>
    </source>
</evidence>
<evidence type="ECO:0000259" key="1">
    <source>
        <dbReference type="Pfam" id="PF22936"/>
    </source>
</evidence>
<protein>
    <recommendedName>
        <fullName evidence="1">Retrovirus-related Pol polyprotein from transposon TNT 1-94-like beta-barrel domain-containing protein</fullName>
    </recommendedName>
</protein>
<feature type="non-terminal residue" evidence="2">
    <location>
        <position position="127"/>
    </location>
</feature>
<dbReference type="InterPro" id="IPR054722">
    <property type="entry name" value="PolX-like_BBD"/>
</dbReference>
<proteinExistence type="predicted"/>
<organism evidence="2 3">
    <name type="scientific">Takifugu flavidus</name>
    <name type="common">sansaifugu</name>
    <dbReference type="NCBI Taxonomy" id="433684"/>
    <lineage>
        <taxon>Eukaryota</taxon>
        <taxon>Metazoa</taxon>
        <taxon>Chordata</taxon>
        <taxon>Craniata</taxon>
        <taxon>Vertebrata</taxon>
        <taxon>Euteleostomi</taxon>
        <taxon>Actinopterygii</taxon>
        <taxon>Neopterygii</taxon>
        <taxon>Teleostei</taxon>
        <taxon>Neoteleostei</taxon>
        <taxon>Acanthomorphata</taxon>
        <taxon>Eupercaria</taxon>
        <taxon>Tetraodontiformes</taxon>
        <taxon>Tetradontoidea</taxon>
        <taxon>Tetraodontidae</taxon>
        <taxon>Takifugu</taxon>
    </lineage>
</organism>
<dbReference type="Proteomes" id="UP000324091">
    <property type="component" value="Unassembled WGS sequence"/>
</dbReference>
<dbReference type="AlphaFoldDB" id="A0A5C6MGZ3"/>
<feature type="domain" description="Retrovirus-related Pol polyprotein from transposon TNT 1-94-like beta-barrel" evidence="1">
    <location>
        <begin position="27"/>
        <end position="108"/>
    </location>
</feature>
<sequence length="127" mass="14099">MRNHTFAFKVGQVDGDPVSRPQKRGLMVDTGATSHIVTDITKFKDFDENFKPQKHILELADGVRTSGVALKRGAAKVRLIDRRGCAVDTMLMGALYVPSYPQDIFSAKAEERLSSSRRDRTSSSIKT</sequence>
<comment type="caution">
    <text evidence="2">The sequence shown here is derived from an EMBL/GenBank/DDBJ whole genome shotgun (WGS) entry which is preliminary data.</text>
</comment>
<gene>
    <name evidence="2" type="ORF">D4764_0227770</name>
</gene>
<name>A0A5C6MGZ3_9TELE</name>
<dbReference type="Pfam" id="PF22936">
    <property type="entry name" value="Pol_BBD"/>
    <property type="match status" value="1"/>
</dbReference>
<accession>A0A5C6MGZ3</accession>
<reference evidence="2 3" key="1">
    <citation type="submission" date="2019-04" db="EMBL/GenBank/DDBJ databases">
        <title>Chromosome genome assembly for Takifugu flavidus.</title>
        <authorList>
            <person name="Xiao S."/>
        </authorList>
    </citation>
    <scope>NUCLEOTIDE SEQUENCE [LARGE SCALE GENOMIC DNA]</scope>
    <source>
        <strain evidence="2">HTHZ2018</strain>
        <tissue evidence="2">Muscle</tissue>
    </source>
</reference>
<evidence type="ECO:0000313" key="3">
    <source>
        <dbReference type="Proteomes" id="UP000324091"/>
    </source>
</evidence>
<dbReference type="EMBL" id="RHFK02000533">
    <property type="protein sequence ID" value="TWW53838.1"/>
    <property type="molecule type" value="Genomic_DNA"/>
</dbReference>
<keyword evidence="3" id="KW-1185">Reference proteome</keyword>